<keyword evidence="1" id="KW-0812">Transmembrane</keyword>
<accession>A0ABS7XJ14</accession>
<keyword evidence="3" id="KW-1185">Reference proteome</keyword>
<dbReference type="EMBL" id="JAIQZE010000008">
    <property type="protein sequence ID" value="MBZ9778965.1"/>
    <property type="molecule type" value="Genomic_DNA"/>
</dbReference>
<dbReference type="Proteomes" id="UP001199314">
    <property type="component" value="Unassembled WGS sequence"/>
</dbReference>
<name>A0ABS7XJ14_9FLAO</name>
<keyword evidence="1" id="KW-0472">Membrane</keyword>
<evidence type="ECO:0000256" key="1">
    <source>
        <dbReference type="SAM" id="Phobius"/>
    </source>
</evidence>
<proteinExistence type="predicted"/>
<evidence type="ECO:0008006" key="4">
    <source>
        <dbReference type="Google" id="ProtNLM"/>
    </source>
</evidence>
<comment type="caution">
    <text evidence="2">The sequence shown here is derived from an EMBL/GenBank/DDBJ whole genome shotgun (WGS) entry which is preliminary data.</text>
</comment>
<reference evidence="3" key="1">
    <citation type="submission" date="2023-07" db="EMBL/GenBank/DDBJ databases">
        <title>Novel species isolated from saline lakes on Tibetan Plateau.</title>
        <authorList>
            <person name="Lu H."/>
        </authorList>
    </citation>
    <scope>NUCLEOTIDE SEQUENCE [LARGE SCALE GENOMIC DNA]</scope>
    <source>
        <strain evidence="3">CAK8W</strain>
    </source>
</reference>
<feature type="transmembrane region" description="Helical" evidence="1">
    <location>
        <begin position="12"/>
        <end position="29"/>
    </location>
</feature>
<evidence type="ECO:0000313" key="3">
    <source>
        <dbReference type="Proteomes" id="UP001199314"/>
    </source>
</evidence>
<evidence type="ECO:0000313" key="2">
    <source>
        <dbReference type="EMBL" id="MBZ9778965.1"/>
    </source>
</evidence>
<sequence>MKIKFSNYRLYINLGLGITWIIMGTYSLNESDSSIWKGIVYMILAVLYLGHYLYDLKHGYLEIENGIITKNILYGFKNKMELDDIQQIEKVKGNYILKSASKTMKIKIDLIDHSSLNKLLELLKGLDLPSEKSFLASWK</sequence>
<gene>
    <name evidence="2" type="ORF">LB452_08520</name>
</gene>
<feature type="transmembrane region" description="Helical" evidence="1">
    <location>
        <begin position="35"/>
        <end position="54"/>
    </location>
</feature>
<dbReference type="RefSeq" id="WP_224461315.1">
    <property type="nucleotide sequence ID" value="NZ_JAIQZE010000008.1"/>
</dbReference>
<keyword evidence="1" id="KW-1133">Transmembrane helix</keyword>
<organism evidence="2 3">
    <name type="scientific">Psychroflexus longus</name>
    <dbReference type="NCBI Taxonomy" id="2873596"/>
    <lineage>
        <taxon>Bacteria</taxon>
        <taxon>Pseudomonadati</taxon>
        <taxon>Bacteroidota</taxon>
        <taxon>Flavobacteriia</taxon>
        <taxon>Flavobacteriales</taxon>
        <taxon>Flavobacteriaceae</taxon>
        <taxon>Psychroflexus</taxon>
    </lineage>
</organism>
<protein>
    <recommendedName>
        <fullName evidence="4">PH domain-containing protein</fullName>
    </recommendedName>
</protein>